<protein>
    <submittedName>
        <fullName evidence="1">Uncharacterized protein</fullName>
    </submittedName>
</protein>
<reference evidence="1" key="1">
    <citation type="journal article" date="2020" name="mSystems">
        <title>Genome- and Community-Level Interaction Insights into Carbon Utilization and Element Cycling Functions of Hydrothermarchaeota in Hydrothermal Sediment.</title>
        <authorList>
            <person name="Zhou Z."/>
            <person name="Liu Y."/>
            <person name="Xu W."/>
            <person name="Pan J."/>
            <person name="Luo Z.H."/>
            <person name="Li M."/>
        </authorList>
    </citation>
    <scope>NUCLEOTIDE SEQUENCE [LARGE SCALE GENOMIC DNA]</scope>
    <source>
        <strain evidence="1">SpSt-468</strain>
    </source>
</reference>
<sequence>MVISMPRRIVNTARRSGKMFFNAQSISSNMAIKEIMEVVFTNAESYKEIATVLLDWMRMKSDQEGRGQTRWVTTSELSQYVNERLTVRRRSAAYAVLKNYLIPLGIIEYRLSESKYVISREFPGALKRLAEAYLKWTS</sequence>
<gene>
    <name evidence="1" type="ORF">ENS19_05470</name>
</gene>
<proteinExistence type="predicted"/>
<dbReference type="EMBL" id="DSTX01000010">
    <property type="protein sequence ID" value="HFK20717.1"/>
    <property type="molecule type" value="Genomic_DNA"/>
</dbReference>
<evidence type="ECO:0000313" key="1">
    <source>
        <dbReference type="EMBL" id="HFK20717.1"/>
    </source>
</evidence>
<accession>A0A7C3J4D8</accession>
<organism evidence="1">
    <name type="scientific">Candidatus Methanomethylicus mesodigestus</name>
    <dbReference type="NCBI Taxonomy" id="1867258"/>
    <lineage>
        <taxon>Archaea</taxon>
        <taxon>Thermoproteota</taxon>
        <taxon>Methanosuratincolia</taxon>
        <taxon>Candidatus Methanomethylicales</taxon>
        <taxon>Candidatus Methanomethylicaceae</taxon>
        <taxon>Candidatus Methanomethylicus</taxon>
    </lineage>
</organism>
<comment type="caution">
    <text evidence="1">The sequence shown here is derived from an EMBL/GenBank/DDBJ whole genome shotgun (WGS) entry which is preliminary data.</text>
</comment>
<dbReference type="AlphaFoldDB" id="A0A7C3J4D8"/>
<name>A0A7C3J4D8_9CREN</name>